<keyword evidence="4" id="KW-1003">Cell membrane</keyword>
<evidence type="ECO:0000313" key="13">
    <source>
        <dbReference type="EMBL" id="MCL7044342.1"/>
    </source>
</evidence>
<evidence type="ECO:0000313" key="14">
    <source>
        <dbReference type="Proteomes" id="UP001177140"/>
    </source>
</evidence>
<evidence type="ECO:0000256" key="5">
    <source>
        <dbReference type="ARBA" id="ARBA00022614"/>
    </source>
</evidence>
<keyword evidence="7" id="KW-0677">Repeat</keyword>
<proteinExistence type="inferred from homology"/>
<dbReference type="InterPro" id="IPR032675">
    <property type="entry name" value="LRR_dom_sf"/>
</dbReference>
<keyword evidence="6" id="KW-0812">Transmembrane</keyword>
<keyword evidence="11" id="KW-0325">Glycoprotein</keyword>
<keyword evidence="14" id="KW-1185">Reference proteome</keyword>
<organism evidence="13 14">
    <name type="scientific">Papaver nudicaule</name>
    <name type="common">Iceland poppy</name>
    <dbReference type="NCBI Taxonomy" id="74823"/>
    <lineage>
        <taxon>Eukaryota</taxon>
        <taxon>Viridiplantae</taxon>
        <taxon>Streptophyta</taxon>
        <taxon>Embryophyta</taxon>
        <taxon>Tracheophyta</taxon>
        <taxon>Spermatophyta</taxon>
        <taxon>Magnoliopsida</taxon>
        <taxon>Ranunculales</taxon>
        <taxon>Papaveraceae</taxon>
        <taxon>Papaveroideae</taxon>
        <taxon>Papaver</taxon>
    </lineage>
</organism>
<evidence type="ECO:0000256" key="1">
    <source>
        <dbReference type="ARBA" id="ARBA00004236"/>
    </source>
</evidence>
<accession>A0AA41VN59</accession>
<dbReference type="PANTHER" id="PTHR27004:SF463">
    <property type="entry name" value="RECEPTOR-LIKE PROTEIN 12"/>
    <property type="match status" value="1"/>
</dbReference>
<keyword evidence="8" id="KW-1133">Transmembrane helix</keyword>
<protein>
    <submittedName>
        <fullName evidence="13">Uncharacterized protein</fullName>
    </submittedName>
</protein>
<dbReference type="AlphaFoldDB" id="A0AA41VN59"/>
<dbReference type="Pfam" id="PF13855">
    <property type="entry name" value="LRR_8"/>
    <property type="match status" value="1"/>
</dbReference>
<keyword evidence="5" id="KW-0433">Leucine-rich repeat</keyword>
<evidence type="ECO:0000256" key="4">
    <source>
        <dbReference type="ARBA" id="ARBA00022475"/>
    </source>
</evidence>
<dbReference type="PANTHER" id="PTHR27004">
    <property type="entry name" value="RECEPTOR-LIKE PROTEIN 12 ISOFORM X1"/>
    <property type="match status" value="1"/>
</dbReference>
<evidence type="ECO:0000256" key="7">
    <source>
        <dbReference type="ARBA" id="ARBA00022737"/>
    </source>
</evidence>
<evidence type="ECO:0000256" key="8">
    <source>
        <dbReference type="ARBA" id="ARBA00022989"/>
    </source>
</evidence>
<dbReference type="SUPFAM" id="SSF52058">
    <property type="entry name" value="L domain-like"/>
    <property type="match status" value="1"/>
</dbReference>
<keyword evidence="9" id="KW-0472">Membrane</keyword>
<dbReference type="Gene3D" id="3.80.10.10">
    <property type="entry name" value="Ribonuclease Inhibitor"/>
    <property type="match status" value="1"/>
</dbReference>
<dbReference type="FunFam" id="3.80.10.10:FF:000111">
    <property type="entry name" value="LRR receptor-like serine/threonine-protein kinase ERECTA"/>
    <property type="match status" value="1"/>
</dbReference>
<evidence type="ECO:0000256" key="11">
    <source>
        <dbReference type="ARBA" id="ARBA00023180"/>
    </source>
</evidence>
<dbReference type="Pfam" id="PF00560">
    <property type="entry name" value="LRR_1"/>
    <property type="match status" value="1"/>
</dbReference>
<evidence type="ECO:0000256" key="9">
    <source>
        <dbReference type="ARBA" id="ARBA00023136"/>
    </source>
</evidence>
<dbReference type="Proteomes" id="UP001177140">
    <property type="component" value="Unassembled WGS sequence"/>
</dbReference>
<evidence type="ECO:0000256" key="12">
    <source>
        <dbReference type="ARBA" id="ARBA00037847"/>
    </source>
</evidence>
<evidence type="ECO:0000256" key="6">
    <source>
        <dbReference type="ARBA" id="ARBA00022692"/>
    </source>
</evidence>
<name>A0AA41VN59_PAPNU</name>
<comment type="subcellular location">
    <subcellularLocation>
        <location evidence="1">Cell membrane</location>
    </subcellularLocation>
    <subcellularLocation>
        <location evidence="12">Endomembrane system</location>
        <topology evidence="12">Single-pass membrane protein</topology>
    </subcellularLocation>
    <subcellularLocation>
        <location evidence="2">Membrane</location>
        <topology evidence="2">Single-pass type I membrane protein</topology>
    </subcellularLocation>
</comment>
<comment type="similarity">
    <text evidence="3">Belongs to the RLP family.</text>
</comment>
<dbReference type="GO" id="GO:0005886">
    <property type="term" value="C:plasma membrane"/>
    <property type="evidence" value="ECO:0007669"/>
    <property type="project" value="UniProtKB-SubCell"/>
</dbReference>
<dbReference type="EMBL" id="JAJJMA010257194">
    <property type="protein sequence ID" value="MCL7044342.1"/>
    <property type="molecule type" value="Genomic_DNA"/>
</dbReference>
<evidence type="ECO:0000256" key="3">
    <source>
        <dbReference type="ARBA" id="ARBA00009592"/>
    </source>
</evidence>
<keyword evidence="10" id="KW-0675">Receptor</keyword>
<dbReference type="InterPro" id="IPR001611">
    <property type="entry name" value="Leu-rich_rpt"/>
</dbReference>
<evidence type="ECO:0000256" key="2">
    <source>
        <dbReference type="ARBA" id="ARBA00004479"/>
    </source>
</evidence>
<gene>
    <name evidence="13" type="ORF">MKW94_024380</name>
</gene>
<reference evidence="13" key="1">
    <citation type="submission" date="2022-03" db="EMBL/GenBank/DDBJ databases">
        <title>A functionally conserved STORR gene fusion in Papaver species that diverged 16.8 million years ago.</title>
        <authorList>
            <person name="Catania T."/>
        </authorList>
    </citation>
    <scope>NUCLEOTIDE SEQUENCE</scope>
    <source>
        <strain evidence="13">S-191538</strain>
    </source>
</reference>
<comment type="caution">
    <text evidence="13">The sequence shown here is derived from an EMBL/GenBank/DDBJ whole genome shotgun (WGS) entry which is preliminary data.</text>
</comment>
<evidence type="ECO:0000256" key="10">
    <source>
        <dbReference type="ARBA" id="ARBA00023170"/>
    </source>
</evidence>
<sequence>MYYQQTVMVTSKGLNVELVKIQTIFTSIDFSNNGFEGEIPESIGNLTSLYILNFSSNALTGPIPPNFGNLTHVESLDLSHNQLTREIPFQLAGLSFLSVLKLSFNKLVGKIPSGNQFQTFPPSSFEGNDGLCGSPLPKECTRISESPQSVLRLQRLMLNLIGYYSR</sequence>